<dbReference type="EnsemblMetazoa" id="Aqu2.1.38011_001">
    <property type="protein sequence ID" value="Aqu2.1.38011_001"/>
    <property type="gene ID" value="Aqu2.1.38011"/>
</dbReference>
<dbReference type="OrthoDB" id="118105at2759"/>
<reference evidence="2" key="1">
    <citation type="submission" date="2017-05" db="UniProtKB">
        <authorList>
            <consortium name="EnsemblMetazoa"/>
        </authorList>
    </citation>
    <scope>IDENTIFICATION</scope>
</reference>
<name>A0A1X7VDA6_AMPQE</name>
<accession>A0A1X7VDA6</accession>
<evidence type="ECO:0000259" key="1">
    <source>
        <dbReference type="Pfam" id="PF13843"/>
    </source>
</evidence>
<feature type="domain" description="PiggyBac transposable element-derived protein" evidence="1">
    <location>
        <begin position="3"/>
        <end position="53"/>
    </location>
</feature>
<dbReference type="AlphaFoldDB" id="A0A1X7VDA6"/>
<protein>
    <recommendedName>
        <fullName evidence="1">PiggyBac transposable element-derived protein domain-containing protein</fullName>
    </recommendedName>
</protein>
<dbReference type="Pfam" id="PF13843">
    <property type="entry name" value="DDE_Tnp_1_7"/>
    <property type="match status" value="1"/>
</dbReference>
<dbReference type="InParanoid" id="A0A1X7VDA6"/>
<proteinExistence type="predicted"/>
<sequence length="53" mass="6183">MELLVAETKRYTLLCLGEERCESWDFVTEEDIFTYFGVMIVMGLIKLPSIADY</sequence>
<evidence type="ECO:0000313" key="2">
    <source>
        <dbReference type="EnsemblMetazoa" id="Aqu2.1.38011_001"/>
    </source>
</evidence>
<organism evidence="2">
    <name type="scientific">Amphimedon queenslandica</name>
    <name type="common">Sponge</name>
    <dbReference type="NCBI Taxonomy" id="400682"/>
    <lineage>
        <taxon>Eukaryota</taxon>
        <taxon>Metazoa</taxon>
        <taxon>Porifera</taxon>
        <taxon>Demospongiae</taxon>
        <taxon>Heteroscleromorpha</taxon>
        <taxon>Haplosclerida</taxon>
        <taxon>Niphatidae</taxon>
        <taxon>Amphimedon</taxon>
    </lineage>
</organism>
<dbReference type="InterPro" id="IPR029526">
    <property type="entry name" value="PGBD"/>
</dbReference>